<dbReference type="PROSITE" id="PS01314">
    <property type="entry name" value="UPF0047"/>
    <property type="match status" value="1"/>
</dbReference>
<dbReference type="Proteomes" id="UP001159363">
    <property type="component" value="Chromosome 2"/>
</dbReference>
<dbReference type="PANTHER" id="PTHR30615">
    <property type="entry name" value="UNCHARACTERIZED PROTEIN YJBQ-RELATED"/>
    <property type="match status" value="1"/>
</dbReference>
<protein>
    <submittedName>
        <fullName evidence="2">Uncharacterized protein</fullName>
    </submittedName>
</protein>
<keyword evidence="3" id="KW-1185">Reference proteome</keyword>
<sequence>MSTYRENWECNKEKSTKSQGIFTWVREHLGCAPPHWHLAVREFLNTECPQHWIGQNGPQDSALHLWPPRSPDLAVHSLYLWGFVKDLVYEAVQVGSDDLSPTKGVLSDLASLEQETDLLEFQSPLGLADVEVPVPALMRLLDTLIPACGTTVQYTLEVQASPVQDHTWVYELNRVFSVREHLSLLVVLRSGEAEGHQADKLAQPAHVKACFLGSSLTIPITDGKLNLGTWQGIWLCEHRDHAGSRKPEPPFPSFAHGLHEQLKQIRLCDDPQSSTEMAALSQCETTETCCARVKLLLRRGVRLLSPCPTPNLEDQGLVITFDLSGLGDPTSS</sequence>
<name>A0ABQ9IA88_9NEOP</name>
<dbReference type="InterPro" id="IPR036397">
    <property type="entry name" value="RNaseH_sf"/>
</dbReference>
<accession>A0ABQ9IA88</accession>
<dbReference type="EMBL" id="JARBHB010000002">
    <property type="protein sequence ID" value="KAJ8893585.1"/>
    <property type="molecule type" value="Genomic_DNA"/>
</dbReference>
<dbReference type="PANTHER" id="PTHR30615:SF8">
    <property type="entry name" value="UPF0047 PROTEIN C4A8.02C"/>
    <property type="match status" value="1"/>
</dbReference>
<organism evidence="2 3">
    <name type="scientific">Dryococelus australis</name>
    <dbReference type="NCBI Taxonomy" id="614101"/>
    <lineage>
        <taxon>Eukaryota</taxon>
        <taxon>Metazoa</taxon>
        <taxon>Ecdysozoa</taxon>
        <taxon>Arthropoda</taxon>
        <taxon>Hexapoda</taxon>
        <taxon>Insecta</taxon>
        <taxon>Pterygota</taxon>
        <taxon>Neoptera</taxon>
        <taxon>Polyneoptera</taxon>
        <taxon>Phasmatodea</taxon>
        <taxon>Verophasmatodea</taxon>
        <taxon>Anareolatae</taxon>
        <taxon>Phasmatidae</taxon>
        <taxon>Eurycanthinae</taxon>
        <taxon>Dryococelus</taxon>
    </lineage>
</organism>
<comment type="caution">
    <text evidence="2">The sequence shown here is derived from an EMBL/GenBank/DDBJ whole genome shotgun (WGS) entry which is preliminary data.</text>
</comment>
<evidence type="ECO:0000256" key="1">
    <source>
        <dbReference type="ARBA" id="ARBA00005534"/>
    </source>
</evidence>
<dbReference type="InterPro" id="IPR035917">
    <property type="entry name" value="YjbQ-like_sf"/>
</dbReference>
<evidence type="ECO:0000313" key="3">
    <source>
        <dbReference type="Proteomes" id="UP001159363"/>
    </source>
</evidence>
<reference evidence="2 3" key="1">
    <citation type="submission" date="2023-02" db="EMBL/GenBank/DDBJ databases">
        <title>LHISI_Scaffold_Assembly.</title>
        <authorList>
            <person name="Stuart O.P."/>
            <person name="Cleave R."/>
            <person name="Magrath M.J.L."/>
            <person name="Mikheyev A.S."/>
        </authorList>
    </citation>
    <scope>NUCLEOTIDE SEQUENCE [LARGE SCALE GENOMIC DNA]</scope>
    <source>
        <strain evidence="2">Daus_M_001</strain>
        <tissue evidence="2">Leg muscle</tissue>
    </source>
</reference>
<dbReference type="InterPro" id="IPR001602">
    <property type="entry name" value="UPF0047_YjbQ-like"/>
</dbReference>
<evidence type="ECO:0000313" key="2">
    <source>
        <dbReference type="EMBL" id="KAJ8893585.1"/>
    </source>
</evidence>
<dbReference type="Pfam" id="PF01894">
    <property type="entry name" value="YjbQ"/>
    <property type="match status" value="1"/>
</dbReference>
<proteinExistence type="inferred from homology"/>
<gene>
    <name evidence="2" type="ORF">PR048_006185</name>
</gene>
<dbReference type="Gene3D" id="3.30.420.10">
    <property type="entry name" value="Ribonuclease H-like superfamily/Ribonuclease H"/>
    <property type="match status" value="1"/>
</dbReference>
<dbReference type="Gene3D" id="2.60.120.460">
    <property type="entry name" value="YjbQ-like"/>
    <property type="match status" value="1"/>
</dbReference>
<dbReference type="SUPFAM" id="SSF111038">
    <property type="entry name" value="YjbQ-like"/>
    <property type="match status" value="1"/>
</dbReference>
<comment type="similarity">
    <text evidence="1">Belongs to the UPF0047 family.</text>
</comment>